<gene>
    <name evidence="1" type="primary">brcc3</name>
    <name evidence="1" type="ORF">SPIL2461_LOCUS6469</name>
</gene>
<dbReference type="AlphaFoldDB" id="A0A812MZG5"/>
<reference evidence="1" key="1">
    <citation type="submission" date="2021-02" db="EMBL/GenBank/DDBJ databases">
        <authorList>
            <person name="Dougan E. K."/>
            <person name="Rhodes N."/>
            <person name="Thang M."/>
            <person name="Chan C."/>
        </authorList>
    </citation>
    <scope>NUCLEOTIDE SEQUENCE</scope>
</reference>
<dbReference type="EMBL" id="CAJNIZ010009777">
    <property type="protein sequence ID" value="CAE7287904.1"/>
    <property type="molecule type" value="Genomic_DNA"/>
</dbReference>
<comment type="caution">
    <text evidence="1">The sequence shown here is derived from an EMBL/GenBank/DDBJ whole genome shotgun (WGS) entry which is preliminary data.</text>
</comment>
<proteinExistence type="predicted"/>
<name>A0A812MZG5_SYMPI</name>
<dbReference type="OrthoDB" id="405856at2759"/>
<evidence type="ECO:0000313" key="2">
    <source>
        <dbReference type="Proteomes" id="UP000649617"/>
    </source>
</evidence>
<evidence type="ECO:0000313" key="1">
    <source>
        <dbReference type="EMBL" id="CAE7287904.1"/>
    </source>
</evidence>
<organism evidence="1 2">
    <name type="scientific">Symbiodinium pilosum</name>
    <name type="common">Dinoflagellate</name>
    <dbReference type="NCBI Taxonomy" id="2952"/>
    <lineage>
        <taxon>Eukaryota</taxon>
        <taxon>Sar</taxon>
        <taxon>Alveolata</taxon>
        <taxon>Dinophyceae</taxon>
        <taxon>Suessiales</taxon>
        <taxon>Symbiodiniaceae</taxon>
        <taxon>Symbiodinium</taxon>
    </lineage>
</organism>
<keyword evidence="2" id="KW-1185">Reference proteome</keyword>
<protein>
    <submittedName>
        <fullName evidence="1">Brcc3 protein</fullName>
    </submittedName>
</protein>
<sequence length="143" mass="15120">MDEVMCHDSMTMTDSCHPKSTGCPVTCAAGEHVCHTPPACETCDGMNWCSSGTCPVYCAMDEVMCHDSMTMTDSCHPKSTGCPVTCAAGEHVCHSPPPCETCDGYSWCSSMTCPITCGMNEVLCHDAATMTDTCHPMSTGCPV</sequence>
<accession>A0A812MZG5</accession>
<dbReference type="Proteomes" id="UP000649617">
    <property type="component" value="Unassembled WGS sequence"/>
</dbReference>